<accession>E0DC85</accession>
<gene>
    <name evidence="1" type="ORF">HMPREF0299_5934</name>
</gene>
<name>E0DC85_9CORY</name>
<proteinExistence type="predicted"/>
<dbReference type="STRING" id="553207.HMPREF0299_5934"/>
<evidence type="ECO:0000313" key="2">
    <source>
        <dbReference type="Proteomes" id="UP000004218"/>
    </source>
</evidence>
<dbReference type="AlphaFoldDB" id="E0DC85"/>
<dbReference type="Proteomes" id="UP000004218">
    <property type="component" value="Unassembled WGS sequence"/>
</dbReference>
<comment type="caution">
    <text evidence="1">The sequence shown here is derived from an EMBL/GenBank/DDBJ whole genome shotgun (WGS) entry which is preliminary data.</text>
</comment>
<keyword evidence="2" id="KW-1185">Reference proteome</keyword>
<dbReference type="EMBL" id="ACSH02000002">
    <property type="protein sequence ID" value="EFM49842.1"/>
    <property type="molecule type" value="Genomic_DNA"/>
</dbReference>
<evidence type="ECO:0000313" key="1">
    <source>
        <dbReference type="EMBL" id="EFM49842.1"/>
    </source>
</evidence>
<protein>
    <submittedName>
        <fullName evidence="1">Uncharacterized protein</fullName>
    </submittedName>
</protein>
<organism evidence="1 2">
    <name type="scientific">Corynebacterium matruchotii ATCC 14266</name>
    <dbReference type="NCBI Taxonomy" id="553207"/>
    <lineage>
        <taxon>Bacteria</taxon>
        <taxon>Bacillati</taxon>
        <taxon>Actinomycetota</taxon>
        <taxon>Actinomycetes</taxon>
        <taxon>Mycobacteriales</taxon>
        <taxon>Corynebacteriaceae</taxon>
        <taxon>Corynebacterium</taxon>
    </lineage>
</organism>
<reference evidence="1" key="1">
    <citation type="submission" date="2010-08" db="EMBL/GenBank/DDBJ databases">
        <authorList>
            <person name="Harkins D.M."/>
            <person name="Madupu R."/>
            <person name="Durkin A.S."/>
            <person name="Torralba M."/>
            <person name="Methe B."/>
            <person name="Sutton G.G."/>
            <person name="Nelson K.E."/>
        </authorList>
    </citation>
    <scope>NUCLEOTIDE SEQUENCE [LARGE SCALE GENOMIC DNA]</scope>
    <source>
        <strain evidence="1">ATCC 14266</strain>
    </source>
</reference>
<sequence>MEFLKSWSDSGVIYHDNQVLLKAKIPLKKIPYFEDRYQVFSDLHKLFEILKINSRLIQIEDLTEETLEKLEGLVKIFVYKMKPSIQSDPKGLRYKVMIGDDHLHFIFTYDSDTDAWNCFSLTAAPILLRIPDNEISKANLITAYDLLTKDKTLRRTLNLHPENFIVSYKKILDRTPDTEKQSFRNIATGTVIELITGADLNPLRRRELLSMAKELNEWLLSYEPENSIFLINQWQILHRNGLLTPELEKKVRALKRSLSNKDIHREIACAILLGQVEETQYLMEQLPQEGHEIKSWPIYYLFEHQETYKIPDLNKNPAWPAFLDSALREEKQ</sequence>